<accession>A0A975HMB8</accession>
<evidence type="ECO:0000256" key="1">
    <source>
        <dbReference type="SAM" id="Phobius"/>
    </source>
</evidence>
<keyword evidence="1" id="KW-0472">Membrane</keyword>
<dbReference type="Proteomes" id="UP000664904">
    <property type="component" value="Plasmid unnamed4"/>
</dbReference>
<keyword evidence="2" id="KW-0614">Plasmid</keyword>
<keyword evidence="1" id="KW-1133">Transmembrane helix</keyword>
<organism evidence="2 3">
    <name type="scientific">Pseudoalteromonas xiamenensis</name>
    <dbReference type="NCBI Taxonomy" id="882626"/>
    <lineage>
        <taxon>Bacteria</taxon>
        <taxon>Pseudomonadati</taxon>
        <taxon>Pseudomonadota</taxon>
        <taxon>Gammaproteobacteria</taxon>
        <taxon>Alteromonadales</taxon>
        <taxon>Pseudoalteromonadaceae</taxon>
        <taxon>Pseudoalteromonas</taxon>
    </lineage>
</organism>
<dbReference type="RefSeq" id="WP_208844605.1">
    <property type="nucleotide sequence ID" value="NZ_CP072134.1"/>
</dbReference>
<keyword evidence="3" id="KW-1185">Reference proteome</keyword>
<geneLocation type="plasmid" evidence="2 3">
    <name>unnamed4</name>
</geneLocation>
<dbReference type="EMBL" id="CP072134">
    <property type="protein sequence ID" value="QTH72986.1"/>
    <property type="molecule type" value="Genomic_DNA"/>
</dbReference>
<evidence type="ECO:0000313" key="2">
    <source>
        <dbReference type="EMBL" id="QTH72986.1"/>
    </source>
</evidence>
<name>A0A975HMB8_9GAMM</name>
<evidence type="ECO:0000313" key="3">
    <source>
        <dbReference type="Proteomes" id="UP000664904"/>
    </source>
</evidence>
<keyword evidence="1" id="KW-0812">Transmembrane</keyword>
<protein>
    <submittedName>
        <fullName evidence="2">Uncharacterized protein</fullName>
    </submittedName>
</protein>
<dbReference type="KEGG" id="pxi:J5O05_17670"/>
<proteinExistence type="predicted"/>
<reference evidence="2" key="1">
    <citation type="submission" date="2021-03" db="EMBL/GenBank/DDBJ databases">
        <title>Complete Genome of Pseudoalteromonas xiamenensis STKMTI.2, a new potential marine bacterium producing anti-Vibrio compounds.</title>
        <authorList>
            <person name="Handayani D.P."/>
            <person name="Isnansetyo A."/>
            <person name="Istiqomah I."/>
            <person name="Jumina J."/>
        </authorList>
    </citation>
    <scope>NUCLEOTIDE SEQUENCE</scope>
    <source>
        <strain evidence="2">STKMTI.2</strain>
        <plasmid evidence="2">unnamed4</plasmid>
    </source>
</reference>
<dbReference type="AlphaFoldDB" id="A0A975HMB8"/>
<feature type="transmembrane region" description="Helical" evidence="1">
    <location>
        <begin position="32"/>
        <end position="51"/>
    </location>
</feature>
<feature type="transmembrane region" description="Helical" evidence="1">
    <location>
        <begin position="124"/>
        <end position="144"/>
    </location>
</feature>
<gene>
    <name evidence="2" type="ORF">J5O05_17670</name>
</gene>
<feature type="transmembrane region" description="Helical" evidence="1">
    <location>
        <begin position="100"/>
        <end position="118"/>
    </location>
</feature>
<sequence length="148" mass="15693">MLFPLSLLLLSFNLTAPRNSVASPFTQLINALAILWAGLMTASGCMALTAIDMATTHGDVAAISLLFSLQNSVGGAVEMQGGLWTLLATYQLHKKQSLHWFVRLTGYTAGLAGIATLLPGSDIFQALFGITQLCWFFAVGFAALKASP</sequence>